<dbReference type="EMBL" id="CP076642">
    <property type="protein sequence ID" value="QXO15549.1"/>
    <property type="molecule type" value="Genomic_DNA"/>
</dbReference>
<evidence type="ECO:0000256" key="1">
    <source>
        <dbReference type="SAM" id="Phobius"/>
    </source>
</evidence>
<dbReference type="RefSeq" id="WP_218561561.1">
    <property type="nucleotide sequence ID" value="NZ_CP076642.1"/>
</dbReference>
<keyword evidence="1" id="KW-0472">Membrane</keyword>
<feature type="transmembrane region" description="Helical" evidence="1">
    <location>
        <begin position="75"/>
        <end position="94"/>
    </location>
</feature>
<keyword evidence="1" id="KW-0812">Transmembrane</keyword>
<evidence type="ECO:0000313" key="3">
    <source>
        <dbReference type="Proteomes" id="UP000694232"/>
    </source>
</evidence>
<dbReference type="Proteomes" id="UP000694232">
    <property type="component" value="Chromosome 2"/>
</dbReference>
<keyword evidence="3" id="KW-1185">Reference proteome</keyword>
<organism evidence="2 3">
    <name type="scientific">Vibrio ostreae</name>
    <dbReference type="NCBI Taxonomy" id="2841925"/>
    <lineage>
        <taxon>Bacteria</taxon>
        <taxon>Pseudomonadati</taxon>
        <taxon>Pseudomonadota</taxon>
        <taxon>Gammaproteobacteria</taxon>
        <taxon>Vibrionales</taxon>
        <taxon>Vibrionaceae</taxon>
        <taxon>Vibrio</taxon>
    </lineage>
</organism>
<name>A0A975U5H1_9VIBR</name>
<keyword evidence="1" id="KW-1133">Transmembrane helix</keyword>
<proteinExistence type="predicted"/>
<sequence length="97" mass="11427">MAVLPKHTDQNPRYDPDKDLTLDQLQRFTRAANHAEQKREELRQIEEPSIVEVTRRARRLAMRPLIKPKPDKPNTARYAIWLVVFAITGLWLMYMSA</sequence>
<reference evidence="2" key="1">
    <citation type="submission" date="2021-06" db="EMBL/GenBank/DDBJ databases">
        <title>Vibrio nov. sp., novel gut bacterium isolated from Yellow Sea oyster.</title>
        <authorList>
            <person name="Muhammad N."/>
            <person name="Nguyen T.H."/>
            <person name="Lee Y.-J."/>
            <person name="Ko J."/>
            <person name="Kim S.-G."/>
        </authorList>
    </citation>
    <scope>NUCLEOTIDE SEQUENCE</scope>
    <source>
        <strain evidence="2">OG9-811</strain>
    </source>
</reference>
<accession>A0A975U5H1</accession>
<gene>
    <name evidence="2" type="ORF">KNV97_03770</name>
</gene>
<evidence type="ECO:0000313" key="2">
    <source>
        <dbReference type="EMBL" id="QXO15549.1"/>
    </source>
</evidence>
<protein>
    <submittedName>
        <fullName evidence="2">Uncharacterized protein</fullName>
    </submittedName>
</protein>
<dbReference type="KEGG" id="vos:KNV97_03770"/>
<dbReference type="AlphaFoldDB" id="A0A975U5H1"/>